<dbReference type="AlphaFoldDB" id="A0A6C2UDP8"/>
<dbReference type="InterPro" id="IPR005133">
    <property type="entry name" value="PhaG_MnhG_YufB"/>
</dbReference>
<feature type="transmembrane region" description="Helical" evidence="1">
    <location>
        <begin position="6"/>
        <end position="29"/>
    </location>
</feature>
<proteinExistence type="predicted"/>
<dbReference type="RefSeq" id="WP_136082818.1">
    <property type="nucleotide sequence ID" value="NZ_CAAHFG010000004.1"/>
</dbReference>
<evidence type="ECO:0000256" key="1">
    <source>
        <dbReference type="SAM" id="Phobius"/>
    </source>
</evidence>
<evidence type="ECO:0000313" key="2">
    <source>
        <dbReference type="EMBL" id="VGO17336.1"/>
    </source>
</evidence>
<evidence type="ECO:0000313" key="3">
    <source>
        <dbReference type="Proteomes" id="UP000366872"/>
    </source>
</evidence>
<protein>
    <submittedName>
        <fullName evidence="2">Na(+)/H(+) antiporter subunit G</fullName>
    </submittedName>
</protein>
<dbReference type="PANTHER" id="PTHR34703:SF1">
    <property type="entry name" value="ANTIPORTER SUBUNIT MNHG2-RELATED"/>
    <property type="match status" value="1"/>
</dbReference>
<dbReference type="EMBL" id="CAAHFG010000004">
    <property type="protein sequence ID" value="VGO17336.1"/>
    <property type="molecule type" value="Genomic_DNA"/>
</dbReference>
<gene>
    <name evidence="2" type="primary">mrpG</name>
    <name evidence="2" type="ORF">PDESU_05932</name>
</gene>
<dbReference type="Pfam" id="PF03334">
    <property type="entry name" value="PhaG_MnhG_YufB"/>
    <property type="match status" value="1"/>
</dbReference>
<sequence length="114" mass="12292">MIREILVSIFLLAGGVLSIVAAVGVIRLPDLFCRMHAATKTGTVGVSAIVIGMMIHFGNITVTSRGVLVIAFFLLTAPVAAHMIGRAAYRSGVALWILTRIDEWKTHGEMEQDD</sequence>
<keyword evidence="1" id="KW-0472">Membrane</keyword>
<name>A0A6C2UDP8_PONDE</name>
<keyword evidence="1" id="KW-1133">Transmembrane helix</keyword>
<reference evidence="2 3" key="1">
    <citation type="submission" date="2019-04" db="EMBL/GenBank/DDBJ databases">
        <authorList>
            <person name="Van Vliet M D."/>
        </authorList>
    </citation>
    <scope>NUCLEOTIDE SEQUENCE [LARGE SCALE GENOMIC DNA]</scope>
    <source>
        <strain evidence="2 3">F1</strain>
    </source>
</reference>
<organism evidence="2 3">
    <name type="scientific">Pontiella desulfatans</name>
    <dbReference type="NCBI Taxonomy" id="2750659"/>
    <lineage>
        <taxon>Bacteria</taxon>
        <taxon>Pseudomonadati</taxon>
        <taxon>Kiritimatiellota</taxon>
        <taxon>Kiritimatiellia</taxon>
        <taxon>Kiritimatiellales</taxon>
        <taxon>Pontiellaceae</taxon>
        <taxon>Pontiella</taxon>
    </lineage>
</organism>
<dbReference type="GO" id="GO:0015385">
    <property type="term" value="F:sodium:proton antiporter activity"/>
    <property type="evidence" value="ECO:0007669"/>
    <property type="project" value="TreeGrafter"/>
</dbReference>
<feature type="transmembrane region" description="Helical" evidence="1">
    <location>
        <begin position="41"/>
        <end position="60"/>
    </location>
</feature>
<accession>A0A6C2UDP8</accession>
<keyword evidence="3" id="KW-1185">Reference proteome</keyword>
<feature type="transmembrane region" description="Helical" evidence="1">
    <location>
        <begin position="66"/>
        <end position="85"/>
    </location>
</feature>
<dbReference type="PANTHER" id="PTHR34703">
    <property type="entry name" value="ANTIPORTER SUBUNIT MNHG2-RELATED"/>
    <property type="match status" value="1"/>
</dbReference>
<dbReference type="NCBIfam" id="NF009314">
    <property type="entry name" value="PRK12674.1-2"/>
    <property type="match status" value="1"/>
</dbReference>
<keyword evidence="1" id="KW-0812">Transmembrane</keyword>
<dbReference type="Proteomes" id="UP000366872">
    <property type="component" value="Unassembled WGS sequence"/>
</dbReference>
<dbReference type="NCBIfam" id="TIGR01300">
    <property type="entry name" value="CPA3_mnhG_phaG"/>
    <property type="match status" value="1"/>
</dbReference>